<keyword evidence="7 8" id="KW-0472">Membrane</keyword>
<dbReference type="GO" id="GO:0005886">
    <property type="term" value="C:plasma membrane"/>
    <property type="evidence" value="ECO:0007669"/>
    <property type="project" value="UniProtKB-SubCell"/>
</dbReference>
<name>A0A0G9K1D5_9BACT</name>
<evidence type="ECO:0000313" key="9">
    <source>
        <dbReference type="EMBL" id="KLE00359.1"/>
    </source>
</evidence>
<evidence type="ECO:0000256" key="5">
    <source>
        <dbReference type="ARBA" id="ARBA00022692"/>
    </source>
</evidence>
<dbReference type="PANTHER" id="PTHR30269:SF0">
    <property type="entry name" value="MEMBRANE TRANSPORTER PROTEIN YFCA-RELATED"/>
    <property type="match status" value="1"/>
</dbReference>
<evidence type="ECO:0000256" key="3">
    <source>
        <dbReference type="ARBA" id="ARBA00022448"/>
    </source>
</evidence>
<dbReference type="Proteomes" id="UP000035514">
    <property type="component" value="Unassembled WGS sequence"/>
</dbReference>
<dbReference type="PANTHER" id="PTHR30269">
    <property type="entry name" value="TRANSMEMBRANE PROTEIN YFCA"/>
    <property type="match status" value="1"/>
</dbReference>
<dbReference type="PATRIC" id="fig|1447256.3.peg.1150"/>
<keyword evidence="5 8" id="KW-0812">Transmembrane</keyword>
<feature type="transmembrane region" description="Helical" evidence="8">
    <location>
        <begin position="154"/>
        <end position="172"/>
    </location>
</feature>
<gene>
    <name evidence="9" type="ORF">AA20_05905</name>
</gene>
<evidence type="ECO:0000256" key="1">
    <source>
        <dbReference type="ARBA" id="ARBA00004651"/>
    </source>
</evidence>
<sequence length="249" mass="27028">MEFTVEIFLLLFFVAFIAGLIDTIAGGGGLLTIPTLLYVGIPPAAALATNKLQGTFGSFTAAMYFIRKKMVNIKEIKLMLIFTFLGAILGVFTLLQIDASILKQVIPILLIIIGFYFLFSPSVGAIDKEKRISIIVFSFTLAFGVGFYDGFFGPATGSFFAIGFIALLGFNLTKATAHAKVLNFVSNISSLCFFMFFGKIYWSIGLCMGVGQICGALIGARLVLKNGQKIIRPIIVIISFAISIKLFFS</sequence>
<feature type="transmembrane region" description="Helical" evidence="8">
    <location>
        <begin position="131"/>
        <end position="148"/>
    </location>
</feature>
<reference evidence="9 10" key="1">
    <citation type="submission" date="2014-01" db="EMBL/GenBank/DDBJ databases">
        <title>Development of a Comparative Genomic Fingerprinting Assay for High Resolution Genotyping of Arcobacter butzleri.</title>
        <authorList>
            <person name="Webb A.L."/>
            <person name="Inglis G.D."/>
            <person name="Kruczkiewicz P."/>
            <person name="Selinger L.B."/>
            <person name="Taboada E.N."/>
        </authorList>
    </citation>
    <scope>NUCLEOTIDE SEQUENCE [LARGE SCALE GENOMIC DNA]</scope>
    <source>
        <strain evidence="9 10">L348</strain>
    </source>
</reference>
<dbReference type="EMBL" id="JAIQ01000085">
    <property type="protein sequence ID" value="KLE00359.1"/>
    <property type="molecule type" value="Genomic_DNA"/>
</dbReference>
<feature type="transmembrane region" description="Helical" evidence="8">
    <location>
        <begin position="203"/>
        <end position="223"/>
    </location>
</feature>
<dbReference type="RefSeq" id="WP_046996657.1">
    <property type="nucleotide sequence ID" value="NZ_JAIQ01000085.1"/>
</dbReference>
<evidence type="ECO:0000256" key="4">
    <source>
        <dbReference type="ARBA" id="ARBA00022475"/>
    </source>
</evidence>
<dbReference type="InterPro" id="IPR052017">
    <property type="entry name" value="TSUP"/>
</dbReference>
<evidence type="ECO:0000313" key="10">
    <source>
        <dbReference type="Proteomes" id="UP000035514"/>
    </source>
</evidence>
<keyword evidence="4 8" id="KW-1003">Cell membrane</keyword>
<feature type="transmembrane region" description="Helical" evidence="8">
    <location>
        <begin position="179"/>
        <end position="197"/>
    </location>
</feature>
<proteinExistence type="inferred from homology"/>
<comment type="subcellular location">
    <subcellularLocation>
        <location evidence="1 8">Cell membrane</location>
        <topology evidence="1 8">Multi-pass membrane protein</topology>
    </subcellularLocation>
</comment>
<feature type="transmembrane region" description="Helical" evidence="8">
    <location>
        <begin position="7"/>
        <end position="33"/>
    </location>
</feature>
<dbReference type="AlphaFoldDB" id="A0A0G9K1D5"/>
<comment type="similarity">
    <text evidence="2 8">Belongs to the 4-toluene sulfonate uptake permease (TSUP) (TC 2.A.102) family.</text>
</comment>
<evidence type="ECO:0000256" key="2">
    <source>
        <dbReference type="ARBA" id="ARBA00009142"/>
    </source>
</evidence>
<evidence type="ECO:0000256" key="8">
    <source>
        <dbReference type="RuleBase" id="RU363041"/>
    </source>
</evidence>
<accession>A0A0G9K1D5</accession>
<comment type="caution">
    <text evidence="9">The sequence shown here is derived from an EMBL/GenBank/DDBJ whole genome shotgun (WGS) entry which is preliminary data.</text>
</comment>
<keyword evidence="3" id="KW-0813">Transport</keyword>
<organism evidence="9 10">
    <name type="scientific">Aliarcobacter butzleri L348</name>
    <dbReference type="NCBI Taxonomy" id="1447256"/>
    <lineage>
        <taxon>Bacteria</taxon>
        <taxon>Pseudomonadati</taxon>
        <taxon>Campylobacterota</taxon>
        <taxon>Epsilonproteobacteria</taxon>
        <taxon>Campylobacterales</taxon>
        <taxon>Arcobacteraceae</taxon>
        <taxon>Aliarcobacter</taxon>
    </lineage>
</organism>
<feature type="transmembrane region" description="Helical" evidence="8">
    <location>
        <begin position="230"/>
        <end position="248"/>
    </location>
</feature>
<keyword evidence="6 8" id="KW-1133">Transmembrane helix</keyword>
<feature type="transmembrane region" description="Helical" evidence="8">
    <location>
        <begin position="45"/>
        <end position="66"/>
    </location>
</feature>
<feature type="transmembrane region" description="Helical" evidence="8">
    <location>
        <begin position="78"/>
        <end position="95"/>
    </location>
</feature>
<evidence type="ECO:0000256" key="7">
    <source>
        <dbReference type="ARBA" id="ARBA00023136"/>
    </source>
</evidence>
<feature type="transmembrane region" description="Helical" evidence="8">
    <location>
        <begin position="101"/>
        <end position="119"/>
    </location>
</feature>
<protein>
    <recommendedName>
        <fullName evidence="8">Probable membrane transporter protein</fullName>
    </recommendedName>
</protein>
<dbReference type="Pfam" id="PF01925">
    <property type="entry name" value="TauE"/>
    <property type="match status" value="1"/>
</dbReference>
<evidence type="ECO:0000256" key="6">
    <source>
        <dbReference type="ARBA" id="ARBA00022989"/>
    </source>
</evidence>
<dbReference type="InterPro" id="IPR002781">
    <property type="entry name" value="TM_pro_TauE-like"/>
</dbReference>